<keyword evidence="4" id="KW-0479">Metal-binding</keyword>
<dbReference type="PROSITE" id="PS51318">
    <property type="entry name" value="TAT"/>
    <property type="match status" value="1"/>
</dbReference>
<proteinExistence type="inferred from homology"/>
<sequence>MTPSTAPRRSRLVAASAAGMLALAGSVATSFPAGAAGPGCDSRNDNTVAKLLECVTLDGTMDHLKAFQAVADANGGTRASGTPGYDASADYVQARLEAAGYAVTRQAFEFPYYELVGTPTLVQTAPTARSFAYGSDFSDMSFSGAADVTGTAVAVDPATTTSGCEATDFAGLVDGDIALVRRGGCTFGTKAANAEASGASAVVIYNSGTPGNEGLINGTLGAPVGIPALFTTTAIGESLADATLSLSIDTVSGIRETENVFAELPGRTSGNVVMAGAHLDSVAVGPGINDNGSGSAALLEVAESIAKVKPANTVRFAWWGAEELGLIGSTYYVNSLSDAQIEDIALYLNFDMVASPNFARFIYDGDQSSFQPNFVVPEGSAQIEYVFEDFYESRDLFYEGTEFSGRSDYQAFALAGIPSGGLFTGAEGVMQPYQAEAYDGEAGVAYDPCYHQECDDIGNLDLDALDQNADAIAYSILTLAYTTRAVNGVTGQQVPGGTYAGDPEDREHRLAPGGGEGGGLEHDHDHDRGETA</sequence>
<dbReference type="Pfam" id="PF04389">
    <property type="entry name" value="Peptidase_M28"/>
    <property type="match status" value="1"/>
</dbReference>
<dbReference type="InterPro" id="IPR045175">
    <property type="entry name" value="M28_fam"/>
</dbReference>
<feature type="domain" description="PA" evidence="10">
    <location>
        <begin position="148"/>
        <end position="239"/>
    </location>
</feature>
<dbReference type="Gene3D" id="3.50.30.30">
    <property type="match status" value="1"/>
</dbReference>
<reference evidence="13" key="2">
    <citation type="submission" date="2012-02" db="EMBL/GenBank/DDBJ databases">
        <title>Complete genome sequence of Blastococcus saxobsidens strain DD2.</title>
        <authorList>
            <person name="Genoscope."/>
        </authorList>
    </citation>
    <scope>NUCLEOTIDE SEQUENCE [LARGE SCALE GENOMIC DNA]</scope>
    <source>
        <strain evidence="13">DD2</strain>
    </source>
</reference>
<dbReference type="Proteomes" id="UP000007517">
    <property type="component" value="Chromosome"/>
</dbReference>
<dbReference type="EMBL" id="FO117623">
    <property type="protein sequence ID" value="CCG01743.1"/>
    <property type="molecule type" value="Genomic_DNA"/>
</dbReference>
<keyword evidence="3" id="KW-0645">Protease</keyword>
<accession>H6RSJ2</accession>
<feature type="signal peptide" evidence="9">
    <location>
        <begin position="1"/>
        <end position="35"/>
    </location>
</feature>
<dbReference type="HOGENOM" id="CLU_024336_0_2_11"/>
<organism evidence="12 13">
    <name type="scientific">Blastococcus saxobsidens (strain DD2)</name>
    <dbReference type="NCBI Taxonomy" id="1146883"/>
    <lineage>
        <taxon>Bacteria</taxon>
        <taxon>Bacillati</taxon>
        <taxon>Actinomycetota</taxon>
        <taxon>Actinomycetes</taxon>
        <taxon>Geodermatophilales</taxon>
        <taxon>Geodermatophilaceae</taxon>
        <taxon>Blastococcus</taxon>
    </lineage>
</organism>
<keyword evidence="13" id="KW-1185">Reference proteome</keyword>
<dbReference type="InterPro" id="IPR003137">
    <property type="entry name" value="PA_domain"/>
</dbReference>
<dbReference type="PANTHER" id="PTHR12147:SF26">
    <property type="entry name" value="PEPTIDASE M28 DOMAIN-CONTAINING PROTEIN"/>
    <property type="match status" value="1"/>
</dbReference>
<evidence type="ECO:0000256" key="2">
    <source>
        <dbReference type="ARBA" id="ARBA00022438"/>
    </source>
</evidence>
<keyword evidence="2 12" id="KW-0031">Aminopeptidase</keyword>
<evidence type="ECO:0000256" key="6">
    <source>
        <dbReference type="ARBA" id="ARBA00022801"/>
    </source>
</evidence>
<keyword evidence="5 9" id="KW-0732">Signal</keyword>
<dbReference type="InterPro" id="IPR007484">
    <property type="entry name" value="Peptidase_M28"/>
</dbReference>
<dbReference type="Pfam" id="PF02225">
    <property type="entry name" value="PA"/>
    <property type="match status" value="1"/>
</dbReference>
<evidence type="ECO:0000256" key="3">
    <source>
        <dbReference type="ARBA" id="ARBA00022670"/>
    </source>
</evidence>
<feature type="domain" description="Peptidase M28" evidence="11">
    <location>
        <begin position="259"/>
        <end position="474"/>
    </location>
</feature>
<dbReference type="GO" id="GO:0004177">
    <property type="term" value="F:aminopeptidase activity"/>
    <property type="evidence" value="ECO:0007669"/>
    <property type="project" value="UniProtKB-KW"/>
</dbReference>
<evidence type="ECO:0000256" key="9">
    <source>
        <dbReference type="SAM" id="SignalP"/>
    </source>
</evidence>
<keyword evidence="7" id="KW-0862">Zinc</keyword>
<keyword evidence="6" id="KW-0378">Hydrolase</keyword>
<feature type="region of interest" description="Disordered" evidence="8">
    <location>
        <begin position="491"/>
        <end position="532"/>
    </location>
</feature>
<evidence type="ECO:0000313" key="12">
    <source>
        <dbReference type="EMBL" id="CCG01743.1"/>
    </source>
</evidence>
<dbReference type="InterPro" id="IPR041756">
    <property type="entry name" value="M28_SGAP-like"/>
</dbReference>
<dbReference type="GO" id="GO:0006508">
    <property type="term" value="P:proteolysis"/>
    <property type="evidence" value="ECO:0007669"/>
    <property type="project" value="UniProtKB-KW"/>
</dbReference>
<gene>
    <name evidence="12" type="primary">ywaD</name>
    <name evidence="12" type="ordered locus">BLASA_0790</name>
</gene>
<dbReference type="GO" id="GO:0046872">
    <property type="term" value="F:metal ion binding"/>
    <property type="evidence" value="ECO:0007669"/>
    <property type="project" value="UniProtKB-KW"/>
</dbReference>
<evidence type="ECO:0000256" key="7">
    <source>
        <dbReference type="ARBA" id="ARBA00022833"/>
    </source>
</evidence>
<dbReference type="KEGG" id="bsd:BLASA_0790"/>
<evidence type="ECO:0000256" key="4">
    <source>
        <dbReference type="ARBA" id="ARBA00022723"/>
    </source>
</evidence>
<dbReference type="SUPFAM" id="SSF52025">
    <property type="entry name" value="PA domain"/>
    <property type="match status" value="1"/>
</dbReference>
<evidence type="ECO:0000256" key="1">
    <source>
        <dbReference type="ARBA" id="ARBA00005957"/>
    </source>
</evidence>
<dbReference type="STRING" id="1146883.BLASA_0790"/>
<dbReference type="RefSeq" id="WP_014374650.1">
    <property type="nucleotide sequence ID" value="NC_016943.1"/>
</dbReference>
<evidence type="ECO:0000259" key="10">
    <source>
        <dbReference type="Pfam" id="PF02225"/>
    </source>
</evidence>
<dbReference type="GO" id="GO:0008235">
    <property type="term" value="F:metalloexopeptidase activity"/>
    <property type="evidence" value="ECO:0007669"/>
    <property type="project" value="InterPro"/>
</dbReference>
<dbReference type="InterPro" id="IPR006311">
    <property type="entry name" value="TAT_signal"/>
</dbReference>
<dbReference type="OrthoDB" id="345880at2"/>
<feature type="compositionally biased region" description="Basic and acidic residues" evidence="8">
    <location>
        <begin position="519"/>
        <end position="532"/>
    </location>
</feature>
<dbReference type="Gene3D" id="3.40.630.10">
    <property type="entry name" value="Zn peptidases"/>
    <property type="match status" value="2"/>
</dbReference>
<comment type="similarity">
    <text evidence="1">Belongs to the peptidase M28 family. M28A subfamily.</text>
</comment>
<dbReference type="PANTHER" id="PTHR12147">
    <property type="entry name" value="METALLOPEPTIDASE M28 FAMILY MEMBER"/>
    <property type="match status" value="1"/>
</dbReference>
<dbReference type="eggNOG" id="COG2234">
    <property type="taxonomic scope" value="Bacteria"/>
</dbReference>
<reference evidence="12 13" key="1">
    <citation type="journal article" date="2012" name="J. Bacteriol.">
        <title>Genome Sequence of Blastococcus saxobsidens DD2, a Stone-Inhabiting Bacterium.</title>
        <authorList>
            <person name="Chouaia B."/>
            <person name="Crotti E."/>
            <person name="Brusetti L."/>
            <person name="Daffonchio D."/>
            <person name="Essoussi I."/>
            <person name="Nouioui I."/>
            <person name="Sbissi I."/>
            <person name="Ghodhbane-Gtari F."/>
            <person name="Gtari M."/>
            <person name="Vacherie B."/>
            <person name="Barbe V."/>
            <person name="Medigue C."/>
            <person name="Gury J."/>
            <person name="Pujic P."/>
            <person name="Normand P."/>
        </authorList>
    </citation>
    <scope>NUCLEOTIDE SEQUENCE [LARGE SCALE GENOMIC DNA]</scope>
    <source>
        <strain evidence="12 13">DD2</strain>
    </source>
</reference>
<evidence type="ECO:0000256" key="5">
    <source>
        <dbReference type="ARBA" id="ARBA00022729"/>
    </source>
</evidence>
<evidence type="ECO:0000259" key="11">
    <source>
        <dbReference type="Pfam" id="PF04389"/>
    </source>
</evidence>
<protein>
    <submittedName>
        <fullName evidence="12">Double-zinc aminopeptidase</fullName>
    </submittedName>
</protein>
<dbReference type="AlphaFoldDB" id="H6RSJ2"/>
<dbReference type="InterPro" id="IPR046450">
    <property type="entry name" value="PA_dom_sf"/>
</dbReference>
<evidence type="ECO:0000256" key="8">
    <source>
        <dbReference type="SAM" id="MobiDB-lite"/>
    </source>
</evidence>
<feature type="chain" id="PRO_5003606936" evidence="9">
    <location>
        <begin position="36"/>
        <end position="532"/>
    </location>
</feature>
<evidence type="ECO:0000313" key="13">
    <source>
        <dbReference type="Proteomes" id="UP000007517"/>
    </source>
</evidence>
<dbReference type="CDD" id="cd03876">
    <property type="entry name" value="M28_SGAP_like"/>
    <property type="match status" value="1"/>
</dbReference>
<dbReference type="SUPFAM" id="SSF53187">
    <property type="entry name" value="Zn-dependent exopeptidases"/>
    <property type="match status" value="1"/>
</dbReference>
<name>H6RSJ2_BLASD</name>